<dbReference type="SUPFAM" id="SSF51735">
    <property type="entry name" value="NAD(P)-binding Rossmann-fold domains"/>
    <property type="match status" value="1"/>
</dbReference>
<accession>A0A431WKE7</accession>
<comment type="caution">
    <text evidence="1">The sequence shown here is derived from an EMBL/GenBank/DDBJ whole genome shotgun (WGS) entry which is preliminary data.</text>
</comment>
<name>A0A431WKE7_9BACI</name>
<proteinExistence type="predicted"/>
<evidence type="ECO:0000313" key="1">
    <source>
        <dbReference type="EMBL" id="RTR35875.1"/>
    </source>
</evidence>
<organism evidence="1 2">
    <name type="scientific">Bacillus yapensis</name>
    <dbReference type="NCBI Taxonomy" id="2492960"/>
    <lineage>
        <taxon>Bacteria</taxon>
        <taxon>Bacillati</taxon>
        <taxon>Bacillota</taxon>
        <taxon>Bacilli</taxon>
        <taxon>Bacillales</taxon>
        <taxon>Bacillaceae</taxon>
        <taxon>Bacillus</taxon>
    </lineage>
</organism>
<dbReference type="InterPro" id="IPR002347">
    <property type="entry name" value="SDR_fam"/>
</dbReference>
<protein>
    <submittedName>
        <fullName evidence="1">SDR family oxidoreductase</fullName>
    </submittedName>
</protein>
<dbReference type="InterPro" id="IPR036291">
    <property type="entry name" value="NAD(P)-bd_dom_sf"/>
</dbReference>
<reference evidence="1 2" key="1">
    <citation type="submission" date="2018-12" db="EMBL/GenBank/DDBJ databases">
        <title>Bacillus yapensis draft genome sequence.</title>
        <authorList>
            <person name="Yu L."/>
            <person name="Xu X."/>
            <person name="Tang X."/>
        </authorList>
    </citation>
    <scope>NUCLEOTIDE SEQUENCE [LARGE SCALE GENOMIC DNA]</scope>
    <source>
        <strain evidence="1 2">XXST-01</strain>
    </source>
</reference>
<keyword evidence="2" id="KW-1185">Reference proteome</keyword>
<dbReference type="Pfam" id="PF13561">
    <property type="entry name" value="adh_short_C2"/>
    <property type="match status" value="1"/>
</dbReference>
<sequence>MPLGRYGEPVEFAKTMVFLASEAYTYKTGQSILVDGGSTGSI</sequence>
<gene>
    <name evidence="1" type="ORF">EKG37_03615</name>
</gene>
<dbReference type="OrthoDB" id="9803333at2"/>
<evidence type="ECO:0000313" key="2">
    <source>
        <dbReference type="Proteomes" id="UP000271374"/>
    </source>
</evidence>
<dbReference type="Proteomes" id="UP000271374">
    <property type="component" value="Unassembled WGS sequence"/>
</dbReference>
<dbReference type="Gene3D" id="3.40.50.720">
    <property type="entry name" value="NAD(P)-binding Rossmann-like Domain"/>
    <property type="match status" value="1"/>
</dbReference>
<dbReference type="AlphaFoldDB" id="A0A431WKE7"/>
<dbReference type="EMBL" id="RXNT01000002">
    <property type="protein sequence ID" value="RTR35875.1"/>
    <property type="molecule type" value="Genomic_DNA"/>
</dbReference>